<name>A0A2K0UQC9_TRIHA</name>
<sequence>MELFSLAGKTALVTGGTRGIGQAIAIGLAEAGADIVLVQRNTEESVTKQNIETLGRKCHIIVADLSDRSSEVLDEVMEVNFNGPFILCRDMGRYWIDNMIDGRLINIASLSTFQGGVRMAAYSASKGAVGQLTKALSNEWAQHKIRVNAIAPGYIATDMNTDTRSNPDQTYYQSIVTRIPMGHWGKPEDFKGPAVFLASDASSYVSGETIVVDGGWMAR</sequence>
<evidence type="ECO:0008006" key="6">
    <source>
        <dbReference type="Google" id="ProtNLM"/>
    </source>
</evidence>
<dbReference type="InterPro" id="IPR020904">
    <property type="entry name" value="Sc_DH/Rdtase_CS"/>
</dbReference>
<dbReference type="PRINTS" id="PR00081">
    <property type="entry name" value="GDHRDH"/>
</dbReference>
<dbReference type="SUPFAM" id="SSF51735">
    <property type="entry name" value="NAD(P)-binding Rossmann-fold domains"/>
    <property type="match status" value="1"/>
</dbReference>
<reference evidence="4 5" key="1">
    <citation type="submission" date="2017-02" db="EMBL/GenBank/DDBJ databases">
        <title>Genomes of Trichoderma spp. with biocontrol activity.</title>
        <authorList>
            <person name="Gardiner D."/>
            <person name="Kazan K."/>
            <person name="Vos C."/>
            <person name="Harvey P."/>
        </authorList>
    </citation>
    <scope>NUCLEOTIDE SEQUENCE [LARGE SCALE GENOMIC DNA]</scope>
    <source>
        <strain evidence="4 5">Tr1</strain>
    </source>
</reference>
<dbReference type="EMBL" id="MTYI01000004">
    <property type="protein sequence ID" value="PNP59987.1"/>
    <property type="molecule type" value="Genomic_DNA"/>
</dbReference>
<evidence type="ECO:0000256" key="2">
    <source>
        <dbReference type="ARBA" id="ARBA00022857"/>
    </source>
</evidence>
<evidence type="ECO:0000313" key="4">
    <source>
        <dbReference type="EMBL" id="PNP59987.1"/>
    </source>
</evidence>
<dbReference type="Proteomes" id="UP000236290">
    <property type="component" value="Unassembled WGS sequence"/>
</dbReference>
<evidence type="ECO:0000313" key="5">
    <source>
        <dbReference type="Proteomes" id="UP000236290"/>
    </source>
</evidence>
<protein>
    <recommendedName>
        <fullName evidence="6">2-deoxy-D-gluconate 3-dehydrogenase</fullName>
    </recommendedName>
</protein>
<gene>
    <name evidence="4" type="ORF">THARTR1_00011</name>
</gene>
<dbReference type="PANTHER" id="PTHR42760:SF5">
    <property type="entry name" value="2-DEHYDRO-3-DEOXY-D-GLUCONATE 5-DEHYDROGENASE"/>
    <property type="match status" value="1"/>
</dbReference>
<organism evidence="4 5">
    <name type="scientific">Trichoderma harzianum</name>
    <name type="common">Hypocrea lixii</name>
    <dbReference type="NCBI Taxonomy" id="5544"/>
    <lineage>
        <taxon>Eukaryota</taxon>
        <taxon>Fungi</taxon>
        <taxon>Dikarya</taxon>
        <taxon>Ascomycota</taxon>
        <taxon>Pezizomycotina</taxon>
        <taxon>Sordariomycetes</taxon>
        <taxon>Hypocreomycetidae</taxon>
        <taxon>Hypocreales</taxon>
        <taxon>Hypocreaceae</taxon>
        <taxon>Trichoderma</taxon>
    </lineage>
</organism>
<proteinExistence type="inferred from homology"/>
<keyword evidence="3" id="KW-0560">Oxidoreductase</keyword>
<dbReference type="InterPro" id="IPR002347">
    <property type="entry name" value="SDR_fam"/>
</dbReference>
<comment type="caution">
    <text evidence="4">The sequence shown here is derived from an EMBL/GenBank/DDBJ whole genome shotgun (WGS) entry which is preliminary data.</text>
</comment>
<dbReference type="Pfam" id="PF13561">
    <property type="entry name" value="adh_short_C2"/>
    <property type="match status" value="1"/>
</dbReference>
<accession>A0A2K0UQC9</accession>
<dbReference type="PANTHER" id="PTHR42760">
    <property type="entry name" value="SHORT-CHAIN DEHYDROGENASES/REDUCTASES FAMILY MEMBER"/>
    <property type="match status" value="1"/>
</dbReference>
<dbReference type="OrthoDB" id="294295at2759"/>
<evidence type="ECO:0000256" key="3">
    <source>
        <dbReference type="ARBA" id="ARBA00023002"/>
    </source>
</evidence>
<keyword evidence="2" id="KW-0521">NADP</keyword>
<dbReference type="Gene3D" id="3.40.50.720">
    <property type="entry name" value="NAD(P)-binding Rossmann-like Domain"/>
    <property type="match status" value="2"/>
</dbReference>
<dbReference type="PROSITE" id="PS00061">
    <property type="entry name" value="ADH_SHORT"/>
    <property type="match status" value="1"/>
</dbReference>
<dbReference type="InterPro" id="IPR036291">
    <property type="entry name" value="NAD(P)-bd_dom_sf"/>
</dbReference>
<comment type="similarity">
    <text evidence="1">Belongs to the short-chain dehydrogenases/reductases (SDR) family.</text>
</comment>
<dbReference type="AlphaFoldDB" id="A0A2K0UQC9"/>
<evidence type="ECO:0000256" key="1">
    <source>
        <dbReference type="ARBA" id="ARBA00006484"/>
    </source>
</evidence>
<dbReference type="PRINTS" id="PR00080">
    <property type="entry name" value="SDRFAMILY"/>
</dbReference>
<dbReference type="FunFam" id="3.40.50.720:FF:000084">
    <property type="entry name" value="Short-chain dehydrogenase reductase"/>
    <property type="match status" value="1"/>
</dbReference>
<dbReference type="GO" id="GO:0016616">
    <property type="term" value="F:oxidoreductase activity, acting on the CH-OH group of donors, NAD or NADP as acceptor"/>
    <property type="evidence" value="ECO:0007669"/>
    <property type="project" value="TreeGrafter"/>
</dbReference>